<evidence type="ECO:0000313" key="2">
    <source>
        <dbReference type="Proteomes" id="UP000024404"/>
    </source>
</evidence>
<reference evidence="1" key="2">
    <citation type="submission" date="2022-06" db="UniProtKB">
        <authorList>
            <consortium name="EnsemblMetazoa"/>
        </authorList>
    </citation>
    <scope>IDENTIFICATION</scope>
</reference>
<accession>A0A8R1XL57</accession>
<dbReference type="EnsemblMetazoa" id="OVOC1088.1">
    <property type="protein sequence ID" value="OVOC1088.1"/>
    <property type="gene ID" value="WBGene00237897"/>
</dbReference>
<dbReference type="AlphaFoldDB" id="A0A8R1XL57"/>
<dbReference type="Proteomes" id="UP000024404">
    <property type="component" value="Unassembled WGS sequence"/>
</dbReference>
<keyword evidence="2" id="KW-1185">Reference proteome</keyword>
<protein>
    <submittedName>
        <fullName evidence="1">Uncharacterized protein</fullName>
    </submittedName>
</protein>
<name>A0A8R1XL57_ONCVO</name>
<organism evidence="1 2">
    <name type="scientific">Onchocerca volvulus</name>
    <dbReference type="NCBI Taxonomy" id="6282"/>
    <lineage>
        <taxon>Eukaryota</taxon>
        <taxon>Metazoa</taxon>
        <taxon>Ecdysozoa</taxon>
        <taxon>Nematoda</taxon>
        <taxon>Chromadorea</taxon>
        <taxon>Rhabditida</taxon>
        <taxon>Spirurina</taxon>
        <taxon>Spiruromorpha</taxon>
        <taxon>Filarioidea</taxon>
        <taxon>Onchocercidae</taxon>
        <taxon>Onchocerca</taxon>
    </lineage>
</organism>
<evidence type="ECO:0000313" key="1">
    <source>
        <dbReference type="EnsemblMetazoa" id="OVOC1088.1"/>
    </source>
</evidence>
<reference evidence="2" key="1">
    <citation type="submission" date="2013-10" db="EMBL/GenBank/DDBJ databases">
        <title>Genome sequencing of Onchocerca volvulus.</title>
        <authorList>
            <person name="Cotton J."/>
            <person name="Tsai J."/>
            <person name="Stanley E."/>
            <person name="Tracey A."/>
            <person name="Holroyd N."/>
            <person name="Lustigman S."/>
            <person name="Berriman M."/>
        </authorList>
    </citation>
    <scope>NUCLEOTIDE SEQUENCE</scope>
</reference>
<dbReference type="EMBL" id="CMVM020000024">
    <property type="status" value="NOT_ANNOTATED_CDS"/>
    <property type="molecule type" value="Genomic_DNA"/>
</dbReference>
<proteinExistence type="predicted"/>
<sequence length="265" mass="30775">MVENWLKIVDCNKFFKDNKLSGSRSGHLISLLEFNDQSYEKGHKIIIERDDHMASNDWIKLNSLAMRNLLRSSIMCQVNSRDHLHQTAKQSSHDETYGQQLQAERGIITILWIAKIIQFESLMFQTAGRLKEDITEKNWEIPLNMIIQCMELLTKKLSEKSKDVIIVNKDLKFKYSDDSFKGTNKQINMFPAKTLRLTAKQVKSTNHETTQIGDQKNEVGYECRNLEHKGDETEKRFQKTILIGTHLISNREDASQADTRLMLND</sequence>